<comment type="caution">
    <text evidence="9">The sequence shown here is derived from an EMBL/GenBank/DDBJ whole genome shotgun (WGS) entry which is preliminary data.</text>
</comment>
<dbReference type="Gene3D" id="3.30.1490.480">
    <property type="entry name" value="Endolytic murein transglycosylase"/>
    <property type="match status" value="1"/>
</dbReference>
<dbReference type="Pfam" id="PF02618">
    <property type="entry name" value="YceG"/>
    <property type="match status" value="2"/>
</dbReference>
<dbReference type="EMBL" id="JHEH01000001">
    <property type="protein sequence ID" value="KEP71679.1"/>
    <property type="molecule type" value="Genomic_DNA"/>
</dbReference>
<keyword evidence="6 7" id="KW-0961">Cell wall biogenesis/degradation</keyword>
<proteinExistence type="inferred from homology"/>
<comment type="catalytic activity">
    <reaction evidence="7">
        <text>a peptidoglycan chain = a peptidoglycan chain with N-acetyl-1,6-anhydromuramyl-[peptide] at the reducing end + a peptidoglycan chain with N-acetylglucosamine at the non-reducing end.</text>
        <dbReference type="EC" id="4.2.2.29"/>
    </reaction>
</comment>
<comment type="function">
    <text evidence="7">Functions as a peptidoglycan terminase that cleaves nascent peptidoglycan strands endolytically to terminate their elongation.</text>
</comment>
<dbReference type="NCBIfam" id="TIGR00247">
    <property type="entry name" value="endolytic transglycosylase MltG"/>
    <property type="match status" value="1"/>
</dbReference>
<sequence>MWRNIVSNFLTLAIVLLVAAGGLVAWAKREYVEPGPLAEAMCLRVAPGASLRDVSQELSDKDAVSNSYIFRTGAQYENKASALKFGSYLIEPHATMSGIIDQITSGGPSTCGTELVFRIGVNGNEVLLRELDPATGEYQKTAEYDPETEKPPEGFEQKADRPDVRTRVTVVDGVTSWQIVQGLREASFMSGKIADVPAEGSLAPDSYEVNRGADRQALLDLMESRQSTILANAWATRADNLPYDTPEQALTMASIIEKETGVPSERAEVASVFVNRLEKGMKLQTDPTVIYGVTNGQGVLGRGLRQSELRKATPYNTYVIDGLPPTPIANPGRAAIEAAVHPDSTDYLFFVADGTGGHAFAKTIAEHNRNVAKWRALEKQRQDQSSGN</sequence>
<keyword evidence="3 7" id="KW-1133">Transmembrane helix</keyword>
<dbReference type="OrthoDB" id="9814591at2"/>
<gene>
    <name evidence="7" type="primary">mltG</name>
    <name evidence="9" type="ORF">DL1_01350</name>
</gene>
<dbReference type="HAMAP" id="MF_02065">
    <property type="entry name" value="MltG"/>
    <property type="match status" value="1"/>
</dbReference>
<keyword evidence="10" id="KW-1185">Reference proteome</keyword>
<dbReference type="GO" id="GO:0008932">
    <property type="term" value="F:lytic endotransglycosylase activity"/>
    <property type="evidence" value="ECO:0007669"/>
    <property type="project" value="UniProtKB-UniRule"/>
</dbReference>
<protein>
    <recommendedName>
        <fullName evidence="7">Endolytic murein transglycosylase</fullName>
        <ecNumber evidence="7">4.2.2.29</ecNumber>
    </recommendedName>
    <alternativeName>
        <fullName evidence="7">Peptidoglycan lytic transglycosylase</fullName>
    </alternativeName>
    <alternativeName>
        <fullName evidence="7">Peptidoglycan polymerization terminase</fullName>
    </alternativeName>
</protein>
<dbReference type="GO" id="GO:0071555">
    <property type="term" value="P:cell wall organization"/>
    <property type="evidence" value="ECO:0007669"/>
    <property type="project" value="UniProtKB-KW"/>
</dbReference>
<keyword evidence="5 7" id="KW-0456">Lyase</keyword>
<dbReference type="EC" id="4.2.2.29" evidence="7"/>
<dbReference type="GO" id="GO:0005886">
    <property type="term" value="C:plasma membrane"/>
    <property type="evidence" value="ECO:0007669"/>
    <property type="project" value="UniProtKB-UniRule"/>
</dbReference>
<keyword evidence="4 7" id="KW-0472">Membrane</keyword>
<reference evidence="9 10" key="1">
    <citation type="submission" date="2014-03" db="EMBL/GenBank/DDBJ databases">
        <title>The draft genome sequence of Thioclava dalianensis DLFJ1-1.</title>
        <authorList>
            <person name="Lai Q."/>
            <person name="Shao Z."/>
        </authorList>
    </citation>
    <scope>NUCLEOTIDE SEQUENCE [LARGE SCALE GENOMIC DNA]</scope>
    <source>
        <strain evidence="9 10">DLFJ1-1</strain>
    </source>
</reference>
<evidence type="ECO:0000256" key="4">
    <source>
        <dbReference type="ARBA" id="ARBA00023136"/>
    </source>
</evidence>
<evidence type="ECO:0000256" key="5">
    <source>
        <dbReference type="ARBA" id="ARBA00023239"/>
    </source>
</evidence>
<keyword evidence="2 7" id="KW-0812">Transmembrane</keyword>
<dbReference type="AlphaFoldDB" id="A0A074TJ61"/>
<evidence type="ECO:0000313" key="10">
    <source>
        <dbReference type="Proteomes" id="UP000027725"/>
    </source>
</evidence>
<dbReference type="RefSeq" id="WP_038061259.1">
    <property type="nucleotide sequence ID" value="NZ_FOVB01000005.1"/>
</dbReference>
<keyword evidence="1 7" id="KW-1003">Cell membrane</keyword>
<dbReference type="STRING" id="1185766.SAMN05216224_105116"/>
<evidence type="ECO:0000256" key="8">
    <source>
        <dbReference type="SAM" id="MobiDB-lite"/>
    </source>
</evidence>
<organism evidence="9 10">
    <name type="scientific">Thioclava dalianensis</name>
    <dbReference type="NCBI Taxonomy" id="1185766"/>
    <lineage>
        <taxon>Bacteria</taxon>
        <taxon>Pseudomonadati</taxon>
        <taxon>Pseudomonadota</taxon>
        <taxon>Alphaproteobacteria</taxon>
        <taxon>Rhodobacterales</taxon>
        <taxon>Paracoccaceae</taxon>
        <taxon>Thioclava</taxon>
    </lineage>
</organism>
<evidence type="ECO:0000256" key="2">
    <source>
        <dbReference type="ARBA" id="ARBA00022692"/>
    </source>
</evidence>
<evidence type="ECO:0000313" key="9">
    <source>
        <dbReference type="EMBL" id="KEP71679.1"/>
    </source>
</evidence>
<keyword evidence="7" id="KW-0997">Cell inner membrane</keyword>
<feature type="region of interest" description="Disordered" evidence="8">
    <location>
        <begin position="141"/>
        <end position="162"/>
    </location>
</feature>
<evidence type="ECO:0000256" key="1">
    <source>
        <dbReference type="ARBA" id="ARBA00022475"/>
    </source>
</evidence>
<comment type="similarity">
    <text evidence="7">Belongs to the transglycosylase MltG family.</text>
</comment>
<dbReference type="GO" id="GO:0009252">
    <property type="term" value="P:peptidoglycan biosynthetic process"/>
    <property type="evidence" value="ECO:0007669"/>
    <property type="project" value="UniProtKB-UniRule"/>
</dbReference>
<evidence type="ECO:0000256" key="7">
    <source>
        <dbReference type="HAMAP-Rule" id="MF_02065"/>
    </source>
</evidence>
<feature type="site" description="Important for catalytic activity" evidence="7">
    <location>
        <position position="259"/>
    </location>
</feature>
<dbReference type="PANTHER" id="PTHR30518:SF2">
    <property type="entry name" value="ENDOLYTIC MUREIN TRANSGLYCOSYLASE"/>
    <property type="match status" value="1"/>
</dbReference>
<dbReference type="CDD" id="cd08010">
    <property type="entry name" value="MltG_like"/>
    <property type="match status" value="1"/>
</dbReference>
<dbReference type="PANTHER" id="PTHR30518">
    <property type="entry name" value="ENDOLYTIC MUREIN TRANSGLYCOSYLASE"/>
    <property type="match status" value="1"/>
</dbReference>
<dbReference type="InterPro" id="IPR003770">
    <property type="entry name" value="MLTG-like"/>
</dbReference>
<name>A0A074TJ61_9RHOB</name>
<dbReference type="Proteomes" id="UP000027725">
    <property type="component" value="Unassembled WGS sequence"/>
</dbReference>
<evidence type="ECO:0000256" key="6">
    <source>
        <dbReference type="ARBA" id="ARBA00023316"/>
    </source>
</evidence>
<dbReference type="eggNOG" id="COG1559">
    <property type="taxonomic scope" value="Bacteria"/>
</dbReference>
<dbReference type="Gene3D" id="3.30.160.60">
    <property type="entry name" value="Classic Zinc Finger"/>
    <property type="match status" value="1"/>
</dbReference>
<evidence type="ECO:0000256" key="3">
    <source>
        <dbReference type="ARBA" id="ARBA00022989"/>
    </source>
</evidence>
<accession>A0A074TJ61</accession>